<sequence>MTTRALPWTPPPAVDVAPLPVGKRWDAVRVEAPVGDRALAMLGDASGAVIQDTYGTLYWLIAKGTARGDWRLRQVRVLTERAAESTVLGVPPITWTDSTAKARTYWRVPLAPGQYLTNAERLWEVLAAADHAEFGARVEGRQFCRYCQLPTDEPVIIADEHGGSLGGGIIYACPRHARGYPVVEAEKLIDVLRRGREQAGA</sequence>
<dbReference type="RefSeq" id="WP_201875828.1">
    <property type="nucleotide sequence ID" value="NZ_JAERRF010000009.1"/>
</dbReference>
<keyword evidence="2" id="KW-1185">Reference proteome</keyword>
<evidence type="ECO:0000313" key="1">
    <source>
        <dbReference type="EMBL" id="MBL1098411.1"/>
    </source>
</evidence>
<gene>
    <name evidence="1" type="ORF">JK363_17415</name>
</gene>
<dbReference type="Proteomes" id="UP000634229">
    <property type="component" value="Unassembled WGS sequence"/>
</dbReference>
<dbReference type="EMBL" id="JAERRF010000009">
    <property type="protein sequence ID" value="MBL1098411.1"/>
    <property type="molecule type" value="Genomic_DNA"/>
</dbReference>
<accession>A0ABS1NF09</accession>
<comment type="caution">
    <text evidence="1">The sequence shown here is derived from an EMBL/GenBank/DDBJ whole genome shotgun (WGS) entry which is preliminary data.</text>
</comment>
<protein>
    <submittedName>
        <fullName evidence="1">Uncharacterized protein</fullName>
    </submittedName>
</protein>
<evidence type="ECO:0000313" key="2">
    <source>
        <dbReference type="Proteomes" id="UP000634229"/>
    </source>
</evidence>
<organism evidence="1 2">
    <name type="scientific">Streptomyces coffeae</name>
    <dbReference type="NCBI Taxonomy" id="621382"/>
    <lineage>
        <taxon>Bacteria</taxon>
        <taxon>Bacillati</taxon>
        <taxon>Actinomycetota</taxon>
        <taxon>Actinomycetes</taxon>
        <taxon>Kitasatosporales</taxon>
        <taxon>Streptomycetaceae</taxon>
        <taxon>Streptomyces</taxon>
    </lineage>
</organism>
<proteinExistence type="predicted"/>
<reference evidence="1 2" key="1">
    <citation type="submission" date="2021-01" db="EMBL/GenBank/DDBJ databases">
        <title>WGS of actinomycetes isolated from Thailand.</title>
        <authorList>
            <person name="Thawai C."/>
        </authorList>
    </citation>
    <scope>NUCLEOTIDE SEQUENCE [LARGE SCALE GENOMIC DNA]</scope>
    <source>
        <strain evidence="1 2">CA1R205</strain>
    </source>
</reference>
<name>A0ABS1NF09_9ACTN</name>